<name>A0A927DUF5_KLEPN</name>
<dbReference type="EMBL" id="JACXTF010000001">
    <property type="protein sequence ID" value="MBD3720021.1"/>
    <property type="molecule type" value="Genomic_DNA"/>
</dbReference>
<dbReference type="Proteomes" id="UP000657739">
    <property type="component" value="Unassembled WGS sequence"/>
</dbReference>
<evidence type="ECO:0000313" key="6">
    <source>
        <dbReference type="Proteomes" id="UP000639195"/>
    </source>
</evidence>
<evidence type="ECO:0000313" key="5">
    <source>
        <dbReference type="EMBL" id="MBD3722864.1"/>
    </source>
</evidence>
<dbReference type="Proteomes" id="UP000616340">
    <property type="component" value="Unassembled WGS sequence"/>
</dbReference>
<sequence length="51" mass="5639">MTICEKRLKRIAGGEPFFPGEVVAMALELLANSKETLRPEYPETLPLPGHS</sequence>
<dbReference type="EMBL" id="JACXSW010000013">
    <property type="protein sequence ID" value="MBD3716506.1"/>
    <property type="molecule type" value="Genomic_DNA"/>
</dbReference>
<evidence type="ECO:0000313" key="3">
    <source>
        <dbReference type="EMBL" id="MBD3716506.1"/>
    </source>
</evidence>
<dbReference type="EMBL" id="JACXSV010000009">
    <property type="protein sequence ID" value="MBD3722864.1"/>
    <property type="molecule type" value="Genomic_DNA"/>
</dbReference>
<dbReference type="Proteomes" id="UP000598328">
    <property type="component" value="Unassembled WGS sequence"/>
</dbReference>
<dbReference type="EMBL" id="JACXTN010000001">
    <property type="protein sequence ID" value="MBD3709220.1"/>
    <property type="molecule type" value="Genomic_DNA"/>
</dbReference>
<evidence type="ECO:0000313" key="4">
    <source>
        <dbReference type="EMBL" id="MBD3720021.1"/>
    </source>
</evidence>
<organism evidence="3 6">
    <name type="scientific">Klebsiella pneumoniae</name>
    <dbReference type="NCBI Taxonomy" id="573"/>
    <lineage>
        <taxon>Bacteria</taxon>
        <taxon>Pseudomonadati</taxon>
        <taxon>Pseudomonadota</taxon>
        <taxon>Gammaproteobacteria</taxon>
        <taxon>Enterobacterales</taxon>
        <taxon>Enterobacteriaceae</taxon>
        <taxon>Klebsiella/Raoultella group</taxon>
        <taxon>Klebsiella</taxon>
        <taxon>Klebsiella pneumoniae complex</taxon>
    </lineage>
</organism>
<dbReference type="Proteomes" id="UP000622731">
    <property type="component" value="Unassembled WGS sequence"/>
</dbReference>
<proteinExistence type="predicted"/>
<gene>
    <name evidence="5" type="ORF">IE978_22980</name>
    <name evidence="3" type="ORF">IE979_27005</name>
    <name evidence="1" type="ORF">IE987_13645</name>
    <name evidence="4" type="ORF">IE988_15160</name>
    <name evidence="2" type="ORF">IE996_09650</name>
</gene>
<evidence type="ECO:0000313" key="1">
    <source>
        <dbReference type="EMBL" id="MBD3708180.1"/>
    </source>
</evidence>
<protein>
    <submittedName>
        <fullName evidence="3">Uncharacterized protein</fullName>
    </submittedName>
</protein>
<accession>A0A927DUF5</accession>
<evidence type="ECO:0000313" key="2">
    <source>
        <dbReference type="EMBL" id="MBD3709220.1"/>
    </source>
</evidence>
<dbReference type="Proteomes" id="UP000639195">
    <property type="component" value="Unassembled WGS sequence"/>
</dbReference>
<dbReference type="AlphaFoldDB" id="A0A927DUF5"/>
<comment type="caution">
    <text evidence="3">The sequence shown here is derived from an EMBL/GenBank/DDBJ whole genome shotgun (WGS) entry which is preliminary data.</text>
</comment>
<dbReference type="EMBL" id="JACXTE010000001">
    <property type="protein sequence ID" value="MBD3708180.1"/>
    <property type="molecule type" value="Genomic_DNA"/>
</dbReference>
<reference evidence="3" key="1">
    <citation type="submission" date="2020-07" db="EMBL/GenBank/DDBJ databases">
        <title>Clinical and genomic characterization of carbapenemase-producing Enterobacterales causing secondary infections during the COVID-19 crisis at a New York City hospital.</title>
        <authorList>
            <person name="Gomez-Simmonds A."/>
            <person name="Annavajhala M.K."/>
            <person name="Uhlemann A.-C."/>
        </authorList>
    </citation>
    <scope>NUCLEOTIDE SEQUENCE</scope>
    <source>
        <strain evidence="5">KP1826</strain>
        <strain evidence="3">KP1827</strain>
        <strain evidence="1">NK1593</strain>
        <strain evidence="4">NK1594</strain>
        <strain evidence="2">NK1677</strain>
    </source>
</reference>